<dbReference type="AlphaFoldDB" id="I4EFV0"/>
<dbReference type="InterPro" id="IPR017853">
    <property type="entry name" value="GH"/>
</dbReference>
<gene>
    <name evidence="2" type="ORF">NITHO_2410006</name>
</gene>
<feature type="transmembrane region" description="Helical" evidence="1">
    <location>
        <begin position="245"/>
        <end position="267"/>
    </location>
</feature>
<name>I4EFV0_9BACT</name>
<evidence type="ECO:0000256" key="1">
    <source>
        <dbReference type="SAM" id="Phobius"/>
    </source>
</evidence>
<evidence type="ECO:0000313" key="3">
    <source>
        <dbReference type="Proteomes" id="UP000004221"/>
    </source>
</evidence>
<evidence type="ECO:0000313" key="2">
    <source>
        <dbReference type="EMBL" id="CCF83562.1"/>
    </source>
</evidence>
<keyword evidence="3" id="KW-1185">Reference proteome</keyword>
<dbReference type="EMBL" id="CAGS01000159">
    <property type="protein sequence ID" value="CCF83562.1"/>
    <property type="molecule type" value="Genomic_DNA"/>
</dbReference>
<organism evidence="2 3">
    <name type="scientific">Nitrolancea hollandica Lb</name>
    <dbReference type="NCBI Taxonomy" id="1129897"/>
    <lineage>
        <taxon>Bacteria</taxon>
        <taxon>Pseudomonadati</taxon>
        <taxon>Thermomicrobiota</taxon>
        <taxon>Thermomicrobia</taxon>
        <taxon>Sphaerobacterales</taxon>
        <taxon>Sphaerobacterineae</taxon>
        <taxon>Sphaerobacteraceae</taxon>
        <taxon>Nitrolancea</taxon>
    </lineage>
</organism>
<sequence>MMEEHGDGAKAVWLNEYGWDAAPEDMPRDKLIWQRVTDDQQADWVPEGITWMRRNWPWLGVASIWYFRQNGDIPPDAPEYYFRMVDLEFTPRKVYLSVQKDATAQQLALPGTYGEMEAPIVAFGPWERIGDVRATDGQYITSKSASASIELRFFGSDVDLLLPKDPGHGLLYMEVDGRPAKGPGIQQDRSGKSMIDLETLRDIDRVSIVSGLGNSRPQAEHRLRLTLGSNSAFALDGVVIGYHRAYLRFILVSLLGLLGIGGALQLMRRPW</sequence>
<reference evidence="2 3" key="1">
    <citation type="journal article" date="2012" name="ISME J.">
        <title>Nitrification expanded: discovery, physiology and genomics of a nitrite-oxidizing bacterium from the phylum Chloroflexi.</title>
        <authorList>
            <person name="Sorokin D.Y."/>
            <person name="Lucker S."/>
            <person name="Vejmelkova D."/>
            <person name="Kostrikina N.A."/>
            <person name="Kleerebezem R."/>
            <person name="Rijpstra W.I."/>
            <person name="Damste J.S."/>
            <person name="Le Paslier D."/>
            <person name="Muyzer G."/>
            <person name="Wagner M."/>
            <person name="van Loosdrecht M.C."/>
            <person name="Daims H."/>
        </authorList>
    </citation>
    <scope>NUCLEOTIDE SEQUENCE [LARGE SCALE GENOMIC DNA]</scope>
    <source>
        <strain evidence="3">none</strain>
    </source>
</reference>
<comment type="caution">
    <text evidence="2">The sequence shown here is derived from an EMBL/GenBank/DDBJ whole genome shotgun (WGS) entry which is preliminary data.</text>
</comment>
<proteinExistence type="predicted"/>
<dbReference type="SUPFAM" id="SSF51445">
    <property type="entry name" value="(Trans)glycosidases"/>
    <property type="match status" value="1"/>
</dbReference>
<keyword evidence="1" id="KW-0472">Membrane</keyword>
<keyword evidence="1" id="KW-1133">Transmembrane helix</keyword>
<accession>I4EFV0</accession>
<dbReference type="Proteomes" id="UP000004221">
    <property type="component" value="Unassembled WGS sequence"/>
</dbReference>
<keyword evidence="1" id="KW-0812">Transmembrane</keyword>
<dbReference type="Gene3D" id="3.20.20.80">
    <property type="entry name" value="Glycosidases"/>
    <property type="match status" value="1"/>
</dbReference>
<protein>
    <submittedName>
        <fullName evidence="2">Uncharacterized protein</fullName>
    </submittedName>
</protein>